<feature type="compositionally biased region" description="Low complexity" evidence="1">
    <location>
        <begin position="28"/>
        <end position="39"/>
    </location>
</feature>
<reference evidence="2 3" key="1">
    <citation type="submission" date="2024-01" db="EMBL/GenBank/DDBJ databases">
        <title>A draft genome for a cacao thread blight-causing isolate of Paramarasmius palmivorus.</title>
        <authorList>
            <person name="Baruah I.K."/>
            <person name="Bukari Y."/>
            <person name="Amoako-Attah I."/>
            <person name="Meinhardt L.W."/>
            <person name="Bailey B.A."/>
            <person name="Cohen S.P."/>
        </authorList>
    </citation>
    <scope>NUCLEOTIDE SEQUENCE [LARGE SCALE GENOMIC DNA]</scope>
    <source>
        <strain evidence="2 3">GH-12</strain>
    </source>
</reference>
<dbReference type="InterPro" id="IPR013885">
    <property type="entry name" value="DUF1764_euk"/>
</dbReference>
<dbReference type="PANTHER" id="PTHR34066:SF1">
    <property type="entry name" value="DUF1764 FAMILY PROTEIN"/>
    <property type="match status" value="1"/>
</dbReference>
<dbReference type="PANTHER" id="PTHR34066">
    <property type="entry name" value="GROWTH FACTOR 2"/>
    <property type="match status" value="1"/>
</dbReference>
<evidence type="ECO:0000313" key="2">
    <source>
        <dbReference type="EMBL" id="KAK7058832.1"/>
    </source>
</evidence>
<keyword evidence="3" id="KW-1185">Reference proteome</keyword>
<gene>
    <name evidence="2" type="ORF">VNI00_001456</name>
</gene>
<dbReference type="Proteomes" id="UP001383192">
    <property type="component" value="Unassembled WGS sequence"/>
</dbReference>
<evidence type="ECO:0000313" key="3">
    <source>
        <dbReference type="Proteomes" id="UP001383192"/>
    </source>
</evidence>
<accession>A0AAW0E2D7</accession>
<protein>
    <submittedName>
        <fullName evidence="2">Uncharacterized protein</fullName>
    </submittedName>
</protein>
<name>A0AAW0E2D7_9AGAR</name>
<feature type="compositionally biased region" description="Basic residues" evidence="1">
    <location>
        <begin position="40"/>
        <end position="49"/>
    </location>
</feature>
<dbReference type="Pfam" id="PF08576">
    <property type="entry name" value="DUF1764"/>
    <property type="match status" value="1"/>
</dbReference>
<organism evidence="2 3">
    <name type="scientific">Paramarasmius palmivorus</name>
    <dbReference type="NCBI Taxonomy" id="297713"/>
    <lineage>
        <taxon>Eukaryota</taxon>
        <taxon>Fungi</taxon>
        <taxon>Dikarya</taxon>
        <taxon>Basidiomycota</taxon>
        <taxon>Agaricomycotina</taxon>
        <taxon>Agaricomycetes</taxon>
        <taxon>Agaricomycetidae</taxon>
        <taxon>Agaricales</taxon>
        <taxon>Marasmiineae</taxon>
        <taxon>Marasmiaceae</taxon>
        <taxon>Paramarasmius</taxon>
    </lineage>
</organism>
<dbReference type="AlphaFoldDB" id="A0AAW0E2D7"/>
<dbReference type="EMBL" id="JAYKXP010000004">
    <property type="protein sequence ID" value="KAK7058832.1"/>
    <property type="molecule type" value="Genomic_DNA"/>
</dbReference>
<sequence>MIMAKSEIDDIFASKGKGKAPPVPSTNSELSSEASSSKAKSGKKRKRKHEASTPLVSSTAETVVDPSAQVPSAKRQKADKKVKEIKSKPDKPATVREDEEKFKDSRGTGPRRKTDEGWLIYKEDELGINHEGGGNLAFNVQFQLMSIVVQTHPYAHSTVTVIPIGVLVVDLIFTFTLGSIEASLVALTHDVQRSMCSQHKRTSSSHHPKIDFVFFWK</sequence>
<comment type="caution">
    <text evidence="2">The sequence shown here is derived from an EMBL/GenBank/DDBJ whole genome shotgun (WGS) entry which is preliminary data.</text>
</comment>
<evidence type="ECO:0000256" key="1">
    <source>
        <dbReference type="SAM" id="MobiDB-lite"/>
    </source>
</evidence>
<proteinExistence type="predicted"/>
<feature type="region of interest" description="Disordered" evidence="1">
    <location>
        <begin position="1"/>
        <end position="111"/>
    </location>
</feature>
<feature type="compositionally biased region" description="Basic and acidic residues" evidence="1">
    <location>
        <begin position="79"/>
        <end position="111"/>
    </location>
</feature>